<keyword evidence="6" id="KW-0472">Membrane</keyword>
<keyword evidence="9" id="KW-1185">Reference proteome</keyword>
<feature type="compositionally biased region" description="Polar residues" evidence="7">
    <location>
        <begin position="20"/>
        <end position="33"/>
    </location>
</feature>
<dbReference type="Gene3D" id="3.40.50.1820">
    <property type="entry name" value="alpha/beta hydrolase"/>
    <property type="match status" value="1"/>
</dbReference>
<protein>
    <recommendedName>
        <fullName evidence="10">DUF676 domain-containing protein</fullName>
    </recommendedName>
</protein>
<dbReference type="GO" id="GO:0005739">
    <property type="term" value="C:mitochondrion"/>
    <property type="evidence" value="ECO:0007669"/>
    <property type="project" value="UniProtKB-SubCell"/>
</dbReference>
<dbReference type="HOGENOM" id="CLU_118193_0_0_1"/>
<dbReference type="Proteomes" id="UP000019478">
    <property type="component" value="Unassembled WGS sequence"/>
</dbReference>
<dbReference type="OrthoDB" id="4160655at2759"/>
<evidence type="ECO:0000313" key="9">
    <source>
        <dbReference type="Proteomes" id="UP000019478"/>
    </source>
</evidence>
<evidence type="ECO:0000256" key="2">
    <source>
        <dbReference type="ARBA" id="ARBA00004240"/>
    </source>
</evidence>
<evidence type="ECO:0000256" key="3">
    <source>
        <dbReference type="ARBA" id="ARBA00004370"/>
    </source>
</evidence>
<proteinExistence type="predicted"/>
<comment type="subcellular location">
    <subcellularLocation>
        <location evidence="2">Endoplasmic reticulum</location>
    </subcellularLocation>
    <subcellularLocation>
        <location evidence="3">Membrane</location>
    </subcellularLocation>
    <subcellularLocation>
        <location evidence="1">Mitochondrion</location>
    </subcellularLocation>
</comment>
<keyword evidence="4" id="KW-0256">Endoplasmic reticulum</keyword>
<dbReference type="SUPFAM" id="SSF53474">
    <property type="entry name" value="alpha/beta-Hydrolases"/>
    <property type="match status" value="1"/>
</dbReference>
<sequence length="152" mass="16570">MRKFKDRFLKTAATPPQKAAESSRSSPPSQTPAISFPDGVKVLHNSDDAKVDICFVHGLTGNRDTTWTAKGQSQPWPQTLLAPQLQGARILTYGYDAYVVKRSVVSSNRLIDHASNLLNDLITDRASHGASDCPLIFVTYSLGGLVCKEVIL</sequence>
<evidence type="ECO:0000256" key="5">
    <source>
        <dbReference type="ARBA" id="ARBA00023128"/>
    </source>
</evidence>
<organism evidence="8 9">
    <name type="scientific">Capronia epimyces CBS 606.96</name>
    <dbReference type="NCBI Taxonomy" id="1182542"/>
    <lineage>
        <taxon>Eukaryota</taxon>
        <taxon>Fungi</taxon>
        <taxon>Dikarya</taxon>
        <taxon>Ascomycota</taxon>
        <taxon>Pezizomycotina</taxon>
        <taxon>Eurotiomycetes</taxon>
        <taxon>Chaetothyriomycetidae</taxon>
        <taxon>Chaetothyriales</taxon>
        <taxon>Herpotrichiellaceae</taxon>
        <taxon>Capronia</taxon>
    </lineage>
</organism>
<evidence type="ECO:0000256" key="7">
    <source>
        <dbReference type="SAM" id="MobiDB-lite"/>
    </source>
</evidence>
<dbReference type="InterPro" id="IPR029058">
    <property type="entry name" value="AB_hydrolase_fold"/>
</dbReference>
<keyword evidence="5" id="KW-0496">Mitochondrion</keyword>
<dbReference type="AlphaFoldDB" id="W9YIQ9"/>
<name>W9YIQ9_9EURO</name>
<dbReference type="InterPro" id="IPR052374">
    <property type="entry name" value="SERAC1"/>
</dbReference>
<dbReference type="PANTHER" id="PTHR48182">
    <property type="entry name" value="PROTEIN SERAC1"/>
    <property type="match status" value="1"/>
</dbReference>
<feature type="region of interest" description="Disordered" evidence="7">
    <location>
        <begin position="1"/>
        <end position="36"/>
    </location>
</feature>
<dbReference type="GeneID" id="19170107"/>
<evidence type="ECO:0000256" key="6">
    <source>
        <dbReference type="ARBA" id="ARBA00023136"/>
    </source>
</evidence>
<evidence type="ECO:0000313" key="8">
    <source>
        <dbReference type="EMBL" id="EXJ82184.1"/>
    </source>
</evidence>
<dbReference type="PANTHER" id="PTHR48182:SF2">
    <property type="entry name" value="PROTEIN SERAC1"/>
    <property type="match status" value="1"/>
</dbReference>
<gene>
    <name evidence="8" type="ORF">A1O3_05997</name>
</gene>
<evidence type="ECO:0008006" key="10">
    <source>
        <dbReference type="Google" id="ProtNLM"/>
    </source>
</evidence>
<accession>W9YIQ9</accession>
<evidence type="ECO:0000256" key="4">
    <source>
        <dbReference type="ARBA" id="ARBA00022824"/>
    </source>
</evidence>
<reference evidence="8 9" key="1">
    <citation type="submission" date="2013-03" db="EMBL/GenBank/DDBJ databases">
        <title>The Genome Sequence of Capronia epimyces CBS 606.96.</title>
        <authorList>
            <consortium name="The Broad Institute Genomics Platform"/>
            <person name="Cuomo C."/>
            <person name="de Hoog S."/>
            <person name="Gorbushina A."/>
            <person name="Walker B."/>
            <person name="Young S.K."/>
            <person name="Zeng Q."/>
            <person name="Gargeya S."/>
            <person name="Fitzgerald M."/>
            <person name="Haas B."/>
            <person name="Abouelleil A."/>
            <person name="Allen A.W."/>
            <person name="Alvarado L."/>
            <person name="Arachchi H.M."/>
            <person name="Berlin A.M."/>
            <person name="Chapman S.B."/>
            <person name="Gainer-Dewar J."/>
            <person name="Goldberg J."/>
            <person name="Griggs A."/>
            <person name="Gujja S."/>
            <person name="Hansen M."/>
            <person name="Howarth C."/>
            <person name="Imamovic A."/>
            <person name="Ireland A."/>
            <person name="Larimer J."/>
            <person name="McCowan C."/>
            <person name="Murphy C."/>
            <person name="Pearson M."/>
            <person name="Poon T.W."/>
            <person name="Priest M."/>
            <person name="Roberts A."/>
            <person name="Saif S."/>
            <person name="Shea T."/>
            <person name="Sisk P."/>
            <person name="Sykes S."/>
            <person name="Wortman J."/>
            <person name="Nusbaum C."/>
            <person name="Birren B."/>
        </authorList>
    </citation>
    <scope>NUCLEOTIDE SEQUENCE [LARGE SCALE GENOMIC DNA]</scope>
    <source>
        <strain evidence="8 9">CBS 606.96</strain>
    </source>
</reference>
<dbReference type="GO" id="GO:0005783">
    <property type="term" value="C:endoplasmic reticulum"/>
    <property type="evidence" value="ECO:0007669"/>
    <property type="project" value="UniProtKB-SubCell"/>
</dbReference>
<comment type="caution">
    <text evidence="8">The sequence shown here is derived from an EMBL/GenBank/DDBJ whole genome shotgun (WGS) entry which is preliminary data.</text>
</comment>
<evidence type="ECO:0000256" key="1">
    <source>
        <dbReference type="ARBA" id="ARBA00004173"/>
    </source>
</evidence>
<dbReference type="eggNOG" id="KOG2029">
    <property type="taxonomic scope" value="Eukaryota"/>
</dbReference>
<dbReference type="EMBL" id="AMGY01000005">
    <property type="protein sequence ID" value="EXJ82184.1"/>
    <property type="molecule type" value="Genomic_DNA"/>
</dbReference>
<dbReference type="RefSeq" id="XP_007734307.1">
    <property type="nucleotide sequence ID" value="XM_007736117.1"/>
</dbReference>
<dbReference type="GO" id="GO:0016020">
    <property type="term" value="C:membrane"/>
    <property type="evidence" value="ECO:0007669"/>
    <property type="project" value="UniProtKB-SubCell"/>
</dbReference>